<feature type="compositionally biased region" description="Low complexity" evidence="1">
    <location>
        <begin position="52"/>
        <end position="69"/>
    </location>
</feature>
<feature type="region of interest" description="Disordered" evidence="1">
    <location>
        <begin position="1"/>
        <end position="27"/>
    </location>
</feature>
<evidence type="ECO:0000256" key="1">
    <source>
        <dbReference type="SAM" id="MobiDB-lite"/>
    </source>
</evidence>
<accession>A0AAQ4EMF7</accession>
<name>A0AAQ4EMF7_AMBAM</name>
<sequence>CVLLRNSTSGKQRSRPTRARAPQRRHELELHVDGPAKTVAFARCVGVVITSSSSSNSSLSSNFLKSGLSDQSRRRAEQSPHGQPVQTGSFRKTARSRKEPKPSIESTKRKQPLEVSPSQEAAAKKAFPGRSEESQSSAESDYATPPSSVTGALQQASGLEGTRPWLRSPLESSTATPDKSPQKSLRHEESTADLRQRMSASPAPTSERGQSVRKSAHEPKSPEGPRRHDTSGPQPPETPRRALQEPSHHEKAASMPRRITRASAAAASRSVQGVEGSTPRAEPVRRRRERQINGSGAPAESSRKQASGTFIVHRQVDKLAL</sequence>
<dbReference type="AlphaFoldDB" id="A0AAQ4EMF7"/>
<dbReference type="Proteomes" id="UP001321473">
    <property type="component" value="Unassembled WGS sequence"/>
</dbReference>
<feature type="compositionally biased region" description="Basic and acidic residues" evidence="1">
    <location>
        <begin position="215"/>
        <end position="230"/>
    </location>
</feature>
<feature type="compositionally biased region" description="Polar residues" evidence="1">
    <location>
        <begin position="134"/>
        <end position="157"/>
    </location>
</feature>
<feature type="compositionally biased region" description="Basic and acidic residues" evidence="1">
    <location>
        <begin position="238"/>
        <end position="252"/>
    </location>
</feature>
<reference evidence="2 3" key="1">
    <citation type="journal article" date="2023" name="Arcadia Sci">
        <title>De novo assembly of a long-read Amblyomma americanum tick genome.</title>
        <authorList>
            <person name="Chou S."/>
            <person name="Poskanzer K.E."/>
            <person name="Rollins M."/>
            <person name="Thuy-Boun P.S."/>
        </authorList>
    </citation>
    <scope>NUCLEOTIDE SEQUENCE [LARGE SCALE GENOMIC DNA]</scope>
    <source>
        <strain evidence="2">F_SG_1</strain>
        <tissue evidence="2">Salivary glands</tissue>
    </source>
</reference>
<feature type="compositionally biased region" description="Polar residues" evidence="1">
    <location>
        <begin position="80"/>
        <end position="90"/>
    </location>
</feature>
<feature type="compositionally biased region" description="Low complexity" evidence="1">
    <location>
        <begin position="261"/>
        <end position="270"/>
    </location>
</feature>
<keyword evidence="3" id="KW-1185">Reference proteome</keyword>
<feature type="compositionally biased region" description="Polar residues" evidence="1">
    <location>
        <begin position="170"/>
        <end position="183"/>
    </location>
</feature>
<dbReference type="EMBL" id="JARKHS020013759">
    <property type="protein sequence ID" value="KAK8775758.1"/>
    <property type="molecule type" value="Genomic_DNA"/>
</dbReference>
<evidence type="ECO:0000313" key="3">
    <source>
        <dbReference type="Proteomes" id="UP001321473"/>
    </source>
</evidence>
<protein>
    <submittedName>
        <fullName evidence="2">Uncharacterized protein</fullName>
    </submittedName>
</protein>
<feature type="non-terminal residue" evidence="2">
    <location>
        <position position="1"/>
    </location>
</feature>
<evidence type="ECO:0000313" key="2">
    <source>
        <dbReference type="EMBL" id="KAK8775758.1"/>
    </source>
</evidence>
<feature type="compositionally biased region" description="Basic residues" evidence="1">
    <location>
        <begin position="12"/>
        <end position="23"/>
    </location>
</feature>
<feature type="compositionally biased region" description="Polar residues" evidence="1">
    <location>
        <begin position="198"/>
        <end position="213"/>
    </location>
</feature>
<proteinExistence type="predicted"/>
<feature type="compositionally biased region" description="Polar residues" evidence="1">
    <location>
        <begin position="1"/>
        <end position="11"/>
    </location>
</feature>
<feature type="region of interest" description="Disordered" evidence="1">
    <location>
        <begin position="52"/>
        <end position="309"/>
    </location>
</feature>
<comment type="caution">
    <text evidence="2">The sequence shown here is derived from an EMBL/GenBank/DDBJ whole genome shotgun (WGS) entry which is preliminary data.</text>
</comment>
<feature type="compositionally biased region" description="Basic and acidic residues" evidence="1">
    <location>
        <begin position="185"/>
        <end position="196"/>
    </location>
</feature>
<organism evidence="2 3">
    <name type="scientific">Amblyomma americanum</name>
    <name type="common">Lone star tick</name>
    <dbReference type="NCBI Taxonomy" id="6943"/>
    <lineage>
        <taxon>Eukaryota</taxon>
        <taxon>Metazoa</taxon>
        <taxon>Ecdysozoa</taxon>
        <taxon>Arthropoda</taxon>
        <taxon>Chelicerata</taxon>
        <taxon>Arachnida</taxon>
        <taxon>Acari</taxon>
        <taxon>Parasitiformes</taxon>
        <taxon>Ixodida</taxon>
        <taxon>Ixodoidea</taxon>
        <taxon>Ixodidae</taxon>
        <taxon>Amblyomminae</taxon>
        <taxon>Amblyomma</taxon>
    </lineage>
</organism>
<gene>
    <name evidence="2" type="ORF">V5799_030894</name>
</gene>
<feature type="compositionally biased region" description="Basic and acidic residues" evidence="1">
    <location>
        <begin position="96"/>
        <end position="112"/>
    </location>
</feature>